<accession>A0ABR0IGB4</accession>
<reference evidence="1 2" key="1">
    <citation type="journal article" date="2023" name="bioRxiv">
        <title>High-quality genome assemblies of four members of thePodospora anserinaspecies complex.</title>
        <authorList>
            <person name="Ament-Velasquez S.L."/>
            <person name="Vogan A.A."/>
            <person name="Wallerman O."/>
            <person name="Hartmann F."/>
            <person name="Gautier V."/>
            <person name="Silar P."/>
            <person name="Giraud T."/>
            <person name="Johannesson H."/>
        </authorList>
    </citation>
    <scope>NUCLEOTIDE SEQUENCE [LARGE SCALE GENOMIC DNA]</scope>
    <source>
        <strain evidence="1 2">CBS 124.78</strain>
    </source>
</reference>
<sequence>MGRSCDRNSVYSTDHNNSVPIASTVAAKQPCSLFLENNTPRDPLHAHPAQWYLRWLSLIFAALKSPACGAPSANAPIGPRGVNIRL</sequence>
<keyword evidence="2" id="KW-1185">Reference proteome</keyword>
<protein>
    <submittedName>
        <fullName evidence="1">Uncharacterized protein</fullName>
    </submittedName>
</protein>
<dbReference type="Proteomes" id="UP001323617">
    <property type="component" value="Unassembled WGS sequence"/>
</dbReference>
<comment type="caution">
    <text evidence="1">The sequence shown here is derived from an EMBL/GenBank/DDBJ whole genome shotgun (WGS) entry which is preliminary data.</text>
</comment>
<proteinExistence type="predicted"/>
<dbReference type="GeneID" id="87960744"/>
<dbReference type="EMBL" id="JAFFHC010000002">
    <property type="protein sequence ID" value="KAK4679390.1"/>
    <property type="molecule type" value="Genomic_DNA"/>
</dbReference>
<evidence type="ECO:0000313" key="1">
    <source>
        <dbReference type="EMBL" id="KAK4679390.1"/>
    </source>
</evidence>
<organism evidence="1 2">
    <name type="scientific">Podospora pseudoanserina</name>
    <dbReference type="NCBI Taxonomy" id="2609844"/>
    <lineage>
        <taxon>Eukaryota</taxon>
        <taxon>Fungi</taxon>
        <taxon>Dikarya</taxon>
        <taxon>Ascomycota</taxon>
        <taxon>Pezizomycotina</taxon>
        <taxon>Sordariomycetes</taxon>
        <taxon>Sordariomycetidae</taxon>
        <taxon>Sordariales</taxon>
        <taxon>Podosporaceae</taxon>
        <taxon>Podospora</taxon>
    </lineage>
</organism>
<evidence type="ECO:0000313" key="2">
    <source>
        <dbReference type="Proteomes" id="UP001323617"/>
    </source>
</evidence>
<dbReference type="RefSeq" id="XP_062802860.1">
    <property type="nucleotide sequence ID" value="XM_062940223.1"/>
</dbReference>
<name>A0ABR0IGB4_9PEZI</name>
<gene>
    <name evidence="1" type="ORF">QC764_0034270</name>
</gene>